<feature type="region of interest" description="Disordered" evidence="1">
    <location>
        <begin position="40"/>
        <end position="94"/>
    </location>
</feature>
<protein>
    <recommendedName>
        <fullName evidence="4">Carboxypeptidase regulatory-like domain-containing protein</fullName>
    </recommendedName>
</protein>
<dbReference type="RefSeq" id="WP_158204350.1">
    <property type="nucleotide sequence ID" value="NZ_WSZK01000015.1"/>
</dbReference>
<dbReference type="AlphaFoldDB" id="A0A6B0GLD7"/>
<accession>A0A6B0GLD7</accession>
<evidence type="ECO:0000313" key="3">
    <source>
        <dbReference type="Proteomes" id="UP000451471"/>
    </source>
</evidence>
<name>A0A6B0GLD7_9EURY</name>
<sequence length="158" mass="15973">MRWTALALLVVTMVALAGCSASVPVTGDEATEMEPNDDAAAGVAETNTPSGHDARANTPVTAGRSTESTADRESETGAKTSGALELHVDGTPAPGETVTVTAIRNDAPVTGAEVLLDRETVGTTGTDGTLDVRLPADGTTTLRVEHGSASVDARLVFG</sequence>
<evidence type="ECO:0000256" key="1">
    <source>
        <dbReference type="SAM" id="MobiDB-lite"/>
    </source>
</evidence>
<organism evidence="2 3">
    <name type="scientific">Halomarina oriensis</name>
    <dbReference type="NCBI Taxonomy" id="671145"/>
    <lineage>
        <taxon>Archaea</taxon>
        <taxon>Methanobacteriati</taxon>
        <taxon>Methanobacteriota</taxon>
        <taxon>Stenosarchaea group</taxon>
        <taxon>Halobacteria</taxon>
        <taxon>Halobacteriales</taxon>
        <taxon>Natronomonadaceae</taxon>
        <taxon>Halomarina</taxon>
    </lineage>
</organism>
<evidence type="ECO:0008006" key="4">
    <source>
        <dbReference type="Google" id="ProtNLM"/>
    </source>
</evidence>
<dbReference type="EMBL" id="WSZK01000015">
    <property type="protein sequence ID" value="MWG34701.1"/>
    <property type="molecule type" value="Genomic_DNA"/>
</dbReference>
<reference evidence="2 3" key="1">
    <citation type="submission" date="2019-12" db="EMBL/GenBank/DDBJ databases">
        <title>Halocatena pleomorpha gen. nov. sp. nov., an extremely halophilic archaeon of family Halobacteriaceae isolated from saltpan soil.</title>
        <authorList>
            <person name="Pal Y."/>
            <person name="Verma A."/>
            <person name="Krishnamurthi S."/>
            <person name="Kumar P."/>
        </authorList>
    </citation>
    <scope>NUCLEOTIDE SEQUENCE [LARGE SCALE GENOMIC DNA]</scope>
    <source>
        <strain evidence="2 3">JCM 16495</strain>
    </source>
</reference>
<proteinExistence type="predicted"/>
<dbReference type="PROSITE" id="PS51257">
    <property type="entry name" value="PROKAR_LIPOPROTEIN"/>
    <property type="match status" value="1"/>
</dbReference>
<gene>
    <name evidence="2" type="ORF">GQS65_09400</name>
</gene>
<evidence type="ECO:0000313" key="2">
    <source>
        <dbReference type="EMBL" id="MWG34701.1"/>
    </source>
</evidence>
<feature type="compositionally biased region" description="Polar residues" evidence="1">
    <location>
        <begin position="58"/>
        <end position="68"/>
    </location>
</feature>
<comment type="caution">
    <text evidence="2">The sequence shown here is derived from an EMBL/GenBank/DDBJ whole genome shotgun (WGS) entry which is preliminary data.</text>
</comment>
<dbReference type="Proteomes" id="UP000451471">
    <property type="component" value="Unassembled WGS sequence"/>
</dbReference>
<keyword evidence="3" id="KW-1185">Reference proteome</keyword>